<dbReference type="EMBL" id="BGZK01001035">
    <property type="protein sequence ID" value="GBP69247.1"/>
    <property type="molecule type" value="Genomic_DNA"/>
</dbReference>
<accession>A0A4C1Y3Y3</accession>
<evidence type="ECO:0000313" key="2">
    <source>
        <dbReference type="Proteomes" id="UP000299102"/>
    </source>
</evidence>
<dbReference type="Proteomes" id="UP000299102">
    <property type="component" value="Unassembled WGS sequence"/>
</dbReference>
<comment type="caution">
    <text evidence="1">The sequence shown here is derived from an EMBL/GenBank/DDBJ whole genome shotgun (WGS) entry which is preliminary data.</text>
</comment>
<protein>
    <submittedName>
        <fullName evidence="1">Uncharacterized protein</fullName>
    </submittedName>
</protein>
<keyword evidence="2" id="KW-1185">Reference proteome</keyword>
<gene>
    <name evidence="1" type="ORF">EVAR_56791_1</name>
</gene>
<dbReference type="AlphaFoldDB" id="A0A4C1Y3Y3"/>
<evidence type="ECO:0000313" key="1">
    <source>
        <dbReference type="EMBL" id="GBP69247.1"/>
    </source>
</evidence>
<name>A0A4C1Y3Y3_EUMVA</name>
<organism evidence="1 2">
    <name type="scientific">Eumeta variegata</name>
    <name type="common">Bagworm moth</name>
    <name type="synonym">Eumeta japonica</name>
    <dbReference type="NCBI Taxonomy" id="151549"/>
    <lineage>
        <taxon>Eukaryota</taxon>
        <taxon>Metazoa</taxon>
        <taxon>Ecdysozoa</taxon>
        <taxon>Arthropoda</taxon>
        <taxon>Hexapoda</taxon>
        <taxon>Insecta</taxon>
        <taxon>Pterygota</taxon>
        <taxon>Neoptera</taxon>
        <taxon>Endopterygota</taxon>
        <taxon>Lepidoptera</taxon>
        <taxon>Glossata</taxon>
        <taxon>Ditrysia</taxon>
        <taxon>Tineoidea</taxon>
        <taxon>Psychidae</taxon>
        <taxon>Oiketicinae</taxon>
        <taxon>Eumeta</taxon>
    </lineage>
</organism>
<reference evidence="1 2" key="1">
    <citation type="journal article" date="2019" name="Commun. Biol.">
        <title>The bagworm genome reveals a unique fibroin gene that provides high tensile strength.</title>
        <authorList>
            <person name="Kono N."/>
            <person name="Nakamura H."/>
            <person name="Ohtoshi R."/>
            <person name="Tomita M."/>
            <person name="Numata K."/>
            <person name="Arakawa K."/>
        </authorList>
    </citation>
    <scope>NUCLEOTIDE SEQUENCE [LARGE SCALE GENOMIC DNA]</scope>
</reference>
<sequence length="104" mass="12055">MVKERRKQQFHDGASTSAARAVEIMQVDEEIASTSRLNYQYDALQLLTAHFGINMFLDKRLLRVPQQWNTKHFQTAVCVSRYRTSTLAGVKKKDPRTTIDTCHR</sequence>
<dbReference type="OrthoDB" id="7448201at2759"/>
<proteinExistence type="predicted"/>